<dbReference type="VEuPathDB" id="TrichDB:TRFO_20612"/>
<sequence length="283" mass="32094">MSNEVETFYSELDQYPKSYGVLAIHVIKANHVFLPESAGPFSNISLRVQVGNVTKAFRTVSFNNGSPRWDQVLHIPVTVYPNELNPLNSIIFSLSHQGPYPGEESQIVGTIYFHLHDIIQAKITLGTFGFTSFDQNVGLLDMRIRFLYGLYGCGHSMQLMDDNSSPQVFITNSLFPKIEYVEDGERSNDKASGKDEPNEELNLWFKKANELKEKLIKDKNRLHKLAALRAIVTGDFPNSEIPLNLQVVETSTLSQSQRLDMLVPLEFKRNHSNMKNDSTTNRK</sequence>
<dbReference type="RefSeq" id="XP_068363292.1">
    <property type="nucleotide sequence ID" value="XM_068501504.1"/>
</dbReference>
<reference evidence="2" key="1">
    <citation type="submission" date="2016-10" db="EMBL/GenBank/DDBJ databases">
        <authorList>
            <person name="Benchimol M."/>
            <person name="Almeida L.G."/>
            <person name="Vasconcelos A.T."/>
            <person name="Perreira-Neves A."/>
            <person name="Rosa I.A."/>
            <person name="Tasca T."/>
            <person name="Bogo M.R."/>
            <person name="de Souza W."/>
        </authorList>
    </citation>
    <scope>NUCLEOTIDE SEQUENCE [LARGE SCALE GENOMIC DNA]</scope>
    <source>
        <strain evidence="2">K</strain>
    </source>
</reference>
<dbReference type="PROSITE" id="PS50004">
    <property type="entry name" value="C2"/>
    <property type="match status" value="1"/>
</dbReference>
<dbReference type="AlphaFoldDB" id="A0A1J4KJY0"/>
<evidence type="ECO:0000259" key="1">
    <source>
        <dbReference type="PROSITE" id="PS50004"/>
    </source>
</evidence>
<dbReference type="OrthoDB" id="2144823at2759"/>
<dbReference type="SUPFAM" id="SSF49562">
    <property type="entry name" value="C2 domain (Calcium/lipid-binding domain, CaLB)"/>
    <property type="match status" value="1"/>
</dbReference>
<evidence type="ECO:0000313" key="3">
    <source>
        <dbReference type="Proteomes" id="UP000179807"/>
    </source>
</evidence>
<gene>
    <name evidence="2" type="ORF">TRFO_20612</name>
</gene>
<dbReference type="GeneID" id="94836208"/>
<organism evidence="2 3">
    <name type="scientific">Tritrichomonas foetus</name>
    <dbReference type="NCBI Taxonomy" id="1144522"/>
    <lineage>
        <taxon>Eukaryota</taxon>
        <taxon>Metamonada</taxon>
        <taxon>Parabasalia</taxon>
        <taxon>Tritrichomonadida</taxon>
        <taxon>Tritrichomonadidae</taxon>
        <taxon>Tritrichomonas</taxon>
    </lineage>
</organism>
<dbReference type="Pfam" id="PF00168">
    <property type="entry name" value="C2"/>
    <property type="match status" value="1"/>
</dbReference>
<feature type="domain" description="C2" evidence="1">
    <location>
        <begin position="2"/>
        <end position="128"/>
    </location>
</feature>
<dbReference type="Proteomes" id="UP000179807">
    <property type="component" value="Unassembled WGS sequence"/>
</dbReference>
<comment type="caution">
    <text evidence="2">The sequence shown here is derived from an EMBL/GenBank/DDBJ whole genome shotgun (WGS) entry which is preliminary data.</text>
</comment>
<dbReference type="InterPro" id="IPR035892">
    <property type="entry name" value="C2_domain_sf"/>
</dbReference>
<dbReference type="InterPro" id="IPR000008">
    <property type="entry name" value="C2_dom"/>
</dbReference>
<evidence type="ECO:0000313" key="2">
    <source>
        <dbReference type="EMBL" id="OHT10156.1"/>
    </source>
</evidence>
<accession>A0A1J4KJY0</accession>
<dbReference type="Gene3D" id="2.60.40.150">
    <property type="entry name" value="C2 domain"/>
    <property type="match status" value="1"/>
</dbReference>
<proteinExistence type="predicted"/>
<protein>
    <recommendedName>
        <fullName evidence="1">C2 domain-containing protein</fullName>
    </recommendedName>
</protein>
<keyword evidence="3" id="KW-1185">Reference proteome</keyword>
<dbReference type="EMBL" id="MLAK01000619">
    <property type="protein sequence ID" value="OHT10156.1"/>
    <property type="molecule type" value="Genomic_DNA"/>
</dbReference>
<name>A0A1J4KJY0_9EUKA</name>